<evidence type="ECO:0000259" key="7">
    <source>
        <dbReference type="PROSITE" id="PS50983"/>
    </source>
</evidence>
<comment type="subcellular location">
    <subcellularLocation>
        <location evidence="1">Cell envelope</location>
    </subcellularLocation>
</comment>
<dbReference type="InterPro" id="IPR002491">
    <property type="entry name" value="ABC_transptr_periplasmic_BD"/>
</dbReference>
<dbReference type="SUPFAM" id="SSF53807">
    <property type="entry name" value="Helical backbone' metal receptor"/>
    <property type="match status" value="1"/>
</dbReference>
<dbReference type="PROSITE" id="PS50983">
    <property type="entry name" value="FE_B12_PBP"/>
    <property type="match status" value="1"/>
</dbReference>
<feature type="chain" id="PRO_5002214636" evidence="6">
    <location>
        <begin position="22"/>
        <end position="287"/>
    </location>
</feature>
<proteinExistence type="inferred from homology"/>
<evidence type="ECO:0000256" key="2">
    <source>
        <dbReference type="ARBA" id="ARBA00008814"/>
    </source>
</evidence>
<gene>
    <name evidence="8" type="ORF">RU08_17730</name>
</gene>
<keyword evidence="5 6" id="KW-0732">Signal</keyword>
<feature type="signal peptide" evidence="6">
    <location>
        <begin position="1"/>
        <end position="21"/>
    </location>
</feature>
<keyword evidence="4" id="KW-0408">Iron</keyword>
<evidence type="ECO:0000256" key="1">
    <source>
        <dbReference type="ARBA" id="ARBA00004196"/>
    </source>
</evidence>
<evidence type="ECO:0000313" key="8">
    <source>
        <dbReference type="EMBL" id="KIP97730.1"/>
    </source>
</evidence>
<keyword evidence="4" id="KW-0406">Ion transport</keyword>
<protein>
    <submittedName>
        <fullName evidence="8">Iron-hydroxamate ABC transporter substrate-binding protein</fullName>
    </submittedName>
</protein>
<sequence>MKDLLRAVSLLLCLVAGFAGAQPRVVALSWEAAEHLLKLDITPIAVADAEDYRTWVVRPRLPDEVPSAGSRTEPNLELLAQLKPELIVIPPLLEDIRGKLERIAPVAAYSSFSQQHDNYLTARDNYLALAQRFGREEQALRELAAMQARVDELHRRLVEHFRGRLPKVTVIRFSSPTAVFINGANSMADHAMQLLHLQPAYPLPRSPWGIVQSPVTTLGRIEDGVILHIEPFAAQDQLFDTPLWNAMPFVREGRFGAMRSTWTYGGVFSIEYLAEAISEALLRLPAR</sequence>
<keyword evidence="3" id="KW-0813">Transport</keyword>
<evidence type="ECO:0000256" key="4">
    <source>
        <dbReference type="ARBA" id="ARBA00022496"/>
    </source>
</evidence>
<evidence type="ECO:0000313" key="9">
    <source>
        <dbReference type="Proteomes" id="UP000032068"/>
    </source>
</evidence>
<keyword evidence="4" id="KW-0410">Iron transport</keyword>
<dbReference type="EMBL" id="JXQW01000057">
    <property type="protein sequence ID" value="KIP97730.1"/>
    <property type="molecule type" value="Genomic_DNA"/>
</dbReference>
<evidence type="ECO:0000256" key="5">
    <source>
        <dbReference type="ARBA" id="ARBA00022729"/>
    </source>
</evidence>
<dbReference type="InterPro" id="IPR051313">
    <property type="entry name" value="Bact_iron-sidero_bind"/>
</dbReference>
<feature type="domain" description="Fe/B12 periplasmic-binding" evidence="7">
    <location>
        <begin position="24"/>
        <end position="285"/>
    </location>
</feature>
<comment type="similarity">
    <text evidence="2">Belongs to the bacterial solute-binding protein 8 family.</text>
</comment>
<dbReference type="PANTHER" id="PTHR30532">
    <property type="entry name" value="IRON III DICITRATE-BINDING PERIPLASMIC PROTEIN"/>
    <property type="match status" value="1"/>
</dbReference>
<dbReference type="AlphaFoldDB" id="A0A0D0KL84"/>
<dbReference type="Proteomes" id="UP000032068">
    <property type="component" value="Unassembled WGS sequence"/>
</dbReference>
<dbReference type="GO" id="GO:0030288">
    <property type="term" value="C:outer membrane-bounded periplasmic space"/>
    <property type="evidence" value="ECO:0007669"/>
    <property type="project" value="TreeGrafter"/>
</dbReference>
<dbReference type="RefSeq" id="WP_042555162.1">
    <property type="nucleotide sequence ID" value="NZ_JXQW01000057.1"/>
</dbReference>
<name>A0A0D0KL84_9PSED</name>
<evidence type="ECO:0000256" key="6">
    <source>
        <dbReference type="SAM" id="SignalP"/>
    </source>
</evidence>
<comment type="caution">
    <text evidence="8">The sequence shown here is derived from an EMBL/GenBank/DDBJ whole genome shotgun (WGS) entry which is preliminary data.</text>
</comment>
<dbReference type="OrthoDB" id="6160519at2"/>
<evidence type="ECO:0000256" key="3">
    <source>
        <dbReference type="ARBA" id="ARBA00022448"/>
    </source>
</evidence>
<dbReference type="Pfam" id="PF01497">
    <property type="entry name" value="Peripla_BP_2"/>
    <property type="match status" value="1"/>
</dbReference>
<dbReference type="Gene3D" id="3.40.50.1980">
    <property type="entry name" value="Nitrogenase molybdenum iron protein domain"/>
    <property type="match status" value="2"/>
</dbReference>
<dbReference type="PANTHER" id="PTHR30532:SF1">
    <property type="entry name" value="IRON(3+)-HYDROXAMATE-BINDING PROTEIN FHUD"/>
    <property type="match status" value="1"/>
</dbReference>
<accession>A0A0D0KL84</accession>
<organism evidence="8 9">
    <name type="scientific">Pseudomonas fulva</name>
    <dbReference type="NCBI Taxonomy" id="47880"/>
    <lineage>
        <taxon>Bacteria</taxon>
        <taxon>Pseudomonadati</taxon>
        <taxon>Pseudomonadota</taxon>
        <taxon>Gammaproteobacteria</taxon>
        <taxon>Pseudomonadales</taxon>
        <taxon>Pseudomonadaceae</taxon>
        <taxon>Pseudomonas</taxon>
    </lineage>
</organism>
<reference evidence="8 9" key="1">
    <citation type="submission" date="2014-12" db="EMBL/GenBank/DDBJ databases">
        <title>16Stimator: statistical estimation of ribosomal gene copy numbers from draft genome assemblies.</title>
        <authorList>
            <person name="Perisin M.A."/>
            <person name="Vetter M."/>
            <person name="Gilbert J.A."/>
            <person name="Bergelson J."/>
        </authorList>
    </citation>
    <scope>NUCLEOTIDE SEQUENCE [LARGE SCALE GENOMIC DNA]</scope>
    <source>
        <strain evidence="8 9">MEJ086</strain>
    </source>
</reference>
<dbReference type="GO" id="GO:1901678">
    <property type="term" value="P:iron coordination entity transport"/>
    <property type="evidence" value="ECO:0007669"/>
    <property type="project" value="UniProtKB-ARBA"/>
</dbReference>
<dbReference type="PRINTS" id="PR01715">
    <property type="entry name" value="FERRIBNDNGPP"/>
</dbReference>